<evidence type="ECO:0000256" key="4">
    <source>
        <dbReference type="ARBA" id="ARBA00014531"/>
    </source>
</evidence>
<evidence type="ECO:0000256" key="15">
    <source>
        <dbReference type="ARBA" id="ARBA00023125"/>
    </source>
</evidence>
<keyword evidence="7" id="KW-0548">Nucleotidyltransferase</keyword>
<gene>
    <name evidence="21" type="primary">Rep</name>
</gene>
<evidence type="ECO:0000256" key="18">
    <source>
        <dbReference type="ARBA" id="ARBA00032243"/>
    </source>
</evidence>
<accession>A0A7G8LJ12</accession>
<name>A0A7G8LJ12_9VIRU</name>
<keyword evidence="14" id="KW-0190">Covalent protein-DNA linkage</keyword>
<comment type="similarity">
    <text evidence="3">Belongs to the nanoviruses/circoviruses replication-associated protein family.</text>
</comment>
<dbReference type="GO" id="GO:0016779">
    <property type="term" value="F:nucleotidyltransferase activity"/>
    <property type="evidence" value="ECO:0007669"/>
    <property type="project" value="UniProtKB-KW"/>
</dbReference>
<evidence type="ECO:0000256" key="8">
    <source>
        <dbReference type="ARBA" id="ARBA00022705"/>
    </source>
</evidence>
<dbReference type="GO" id="GO:0000166">
    <property type="term" value="F:nucleotide binding"/>
    <property type="evidence" value="ECO:0007669"/>
    <property type="project" value="UniProtKB-KW"/>
</dbReference>
<evidence type="ECO:0000256" key="16">
    <source>
        <dbReference type="ARBA" id="ARBA00023268"/>
    </source>
</evidence>
<dbReference type="GO" id="GO:0003677">
    <property type="term" value="F:DNA binding"/>
    <property type="evidence" value="ECO:0007669"/>
    <property type="project" value="UniProtKB-KW"/>
</dbReference>
<evidence type="ECO:0000259" key="20">
    <source>
        <dbReference type="PROSITE" id="PS52020"/>
    </source>
</evidence>
<protein>
    <recommendedName>
        <fullName evidence="4">Replication-associated protein</fullName>
    </recommendedName>
    <alternativeName>
        <fullName evidence="17">ATP-dependent helicase Rep</fullName>
    </alternativeName>
    <alternativeName>
        <fullName evidence="18">RepP</fullName>
    </alternativeName>
</protein>
<comment type="cofactor">
    <cofactor evidence="1">
        <name>Mn(2+)</name>
        <dbReference type="ChEBI" id="CHEBI:29035"/>
    </cofactor>
</comment>
<dbReference type="SUPFAM" id="SSF52540">
    <property type="entry name" value="P-loop containing nucleoside triphosphate hydrolases"/>
    <property type="match status" value="1"/>
</dbReference>
<dbReference type="GO" id="GO:0004519">
    <property type="term" value="F:endonuclease activity"/>
    <property type="evidence" value="ECO:0007669"/>
    <property type="project" value="UniProtKB-KW"/>
</dbReference>
<keyword evidence="9" id="KW-0540">Nuclease</keyword>
<evidence type="ECO:0000256" key="1">
    <source>
        <dbReference type="ARBA" id="ARBA00001936"/>
    </source>
</evidence>
<evidence type="ECO:0000256" key="3">
    <source>
        <dbReference type="ARBA" id="ARBA00008545"/>
    </source>
</evidence>
<keyword evidence="16" id="KW-0511">Multifunctional enzyme</keyword>
<keyword evidence="11" id="KW-0547">Nucleotide-binding</keyword>
<dbReference type="GO" id="GO:0003723">
    <property type="term" value="F:RNA binding"/>
    <property type="evidence" value="ECO:0007669"/>
    <property type="project" value="InterPro"/>
</dbReference>
<evidence type="ECO:0000256" key="10">
    <source>
        <dbReference type="ARBA" id="ARBA00022723"/>
    </source>
</evidence>
<dbReference type="InterPro" id="IPR049912">
    <property type="entry name" value="CRESS_DNA_REP"/>
</dbReference>
<evidence type="ECO:0000256" key="11">
    <source>
        <dbReference type="ARBA" id="ARBA00022741"/>
    </source>
</evidence>
<dbReference type="GO" id="GO:0006260">
    <property type="term" value="P:DNA replication"/>
    <property type="evidence" value="ECO:0007669"/>
    <property type="project" value="UniProtKB-KW"/>
</dbReference>
<comment type="subcellular location">
    <subcellularLocation>
        <location evidence="2">Host nucleus</location>
    </subcellularLocation>
</comment>
<dbReference type="InterPro" id="IPR000605">
    <property type="entry name" value="Helicase_SF3_ssDNA/RNA_vir"/>
</dbReference>
<dbReference type="EMBL" id="MT671987">
    <property type="protein sequence ID" value="QNJ57234.1"/>
    <property type="molecule type" value="Genomic_DNA"/>
</dbReference>
<keyword evidence="6" id="KW-0808">Transferase</keyword>
<evidence type="ECO:0000256" key="9">
    <source>
        <dbReference type="ARBA" id="ARBA00022722"/>
    </source>
</evidence>
<evidence type="ECO:0000256" key="2">
    <source>
        <dbReference type="ARBA" id="ARBA00004147"/>
    </source>
</evidence>
<dbReference type="InterPro" id="IPR027417">
    <property type="entry name" value="P-loop_NTPase"/>
</dbReference>
<evidence type="ECO:0000256" key="19">
    <source>
        <dbReference type="ARBA" id="ARBA00049360"/>
    </source>
</evidence>
<organism evidence="21">
    <name type="scientific">Cressdnaviricota sp</name>
    <dbReference type="NCBI Taxonomy" id="2748378"/>
    <lineage>
        <taxon>Viruses</taxon>
        <taxon>Monodnaviria</taxon>
        <taxon>Shotokuvirae</taxon>
        <taxon>Cressdnaviricota</taxon>
    </lineage>
</organism>
<evidence type="ECO:0000256" key="14">
    <source>
        <dbReference type="ARBA" id="ARBA00023124"/>
    </source>
</evidence>
<evidence type="ECO:0000256" key="12">
    <source>
        <dbReference type="ARBA" id="ARBA00022759"/>
    </source>
</evidence>
<dbReference type="Pfam" id="PF02407">
    <property type="entry name" value="Viral_Rep"/>
    <property type="match status" value="1"/>
</dbReference>
<keyword evidence="5" id="KW-1048">Host nucleus</keyword>
<dbReference type="GO" id="GO:0016787">
    <property type="term" value="F:hydrolase activity"/>
    <property type="evidence" value="ECO:0007669"/>
    <property type="project" value="UniProtKB-KW"/>
</dbReference>
<dbReference type="Gene3D" id="3.40.1310.20">
    <property type="match status" value="1"/>
</dbReference>
<dbReference type="Pfam" id="PF00910">
    <property type="entry name" value="RNA_helicase"/>
    <property type="match status" value="1"/>
</dbReference>
<keyword evidence="15" id="KW-0238">DNA-binding</keyword>
<sequence>MPSSSSRPGQSRRFLFTLNNYTDDETTAVEAYIRDSCVYGCYGKEVGANGTPHLQGYLHTKAKIRLSQLKGQGLDRAHFEAARGTGTDNRTYCSKDGSFWELGELPADNGHKRKNRDTLALEFIASADAGQAGLATFRESNPGCALFSGHIMLRNFCESRRPVERPSVTCEWIYGNPGVGKSRMAHARFPNAYIKEPKTKWWSGYLFENEVIIDDYGSKCIDINHLLRWLDRYKCLVETKGGMLALLATSFCITSNFHPRELFKEDDGSEHKQLPALLRRMKVTHMLTFPPAHVEPPTVVVGPTLIE</sequence>
<dbReference type="GO" id="GO:0042025">
    <property type="term" value="C:host cell nucleus"/>
    <property type="evidence" value="ECO:0007669"/>
    <property type="project" value="UniProtKB-SubCell"/>
</dbReference>
<evidence type="ECO:0000256" key="7">
    <source>
        <dbReference type="ARBA" id="ARBA00022695"/>
    </source>
</evidence>
<proteinExistence type="inferred from homology"/>
<keyword evidence="13" id="KW-0378">Hydrolase</keyword>
<keyword evidence="10" id="KW-0479">Metal-binding</keyword>
<evidence type="ECO:0000313" key="21">
    <source>
        <dbReference type="EMBL" id="QNJ57234.1"/>
    </source>
</evidence>
<keyword evidence="12" id="KW-0255">Endonuclease</keyword>
<evidence type="ECO:0000256" key="6">
    <source>
        <dbReference type="ARBA" id="ARBA00022679"/>
    </source>
</evidence>
<comment type="catalytic activity">
    <reaction evidence="19">
        <text>ATP + H2O = ADP + phosphate + H(+)</text>
        <dbReference type="Rhea" id="RHEA:13065"/>
        <dbReference type="ChEBI" id="CHEBI:15377"/>
        <dbReference type="ChEBI" id="CHEBI:15378"/>
        <dbReference type="ChEBI" id="CHEBI:30616"/>
        <dbReference type="ChEBI" id="CHEBI:43474"/>
        <dbReference type="ChEBI" id="CHEBI:456216"/>
    </reaction>
</comment>
<dbReference type="GO" id="GO:0003724">
    <property type="term" value="F:RNA helicase activity"/>
    <property type="evidence" value="ECO:0007669"/>
    <property type="project" value="InterPro"/>
</dbReference>
<reference evidence="21" key="1">
    <citation type="submission" date="2020-06" db="EMBL/GenBank/DDBJ databases">
        <title>A dish full of viruses: viral metagenomics in chicken, pork and beef from Brazil.</title>
        <authorList>
            <person name="Cibulski S.P."/>
            <person name="Mayer F.Q."/>
            <person name="Roehe P.M."/>
        </authorList>
    </citation>
    <scope>NUCLEOTIDE SEQUENCE</scope>
    <source>
        <strain evidence="21">169P</strain>
    </source>
</reference>
<evidence type="ECO:0000256" key="5">
    <source>
        <dbReference type="ARBA" id="ARBA00022562"/>
    </source>
</evidence>
<dbReference type="PROSITE" id="PS52020">
    <property type="entry name" value="CRESS_DNA_REP"/>
    <property type="match status" value="1"/>
</dbReference>
<feature type="domain" description="CRESS-DNA virus Rep endonuclease" evidence="20">
    <location>
        <begin position="8"/>
        <end position="105"/>
    </location>
</feature>
<dbReference type="GO" id="GO:0046872">
    <property type="term" value="F:metal ion binding"/>
    <property type="evidence" value="ECO:0007669"/>
    <property type="project" value="UniProtKB-KW"/>
</dbReference>
<evidence type="ECO:0000256" key="13">
    <source>
        <dbReference type="ARBA" id="ARBA00022801"/>
    </source>
</evidence>
<keyword evidence="8" id="KW-0235">DNA replication</keyword>
<evidence type="ECO:0000256" key="17">
    <source>
        <dbReference type="ARBA" id="ARBA00030754"/>
    </source>
</evidence>